<proteinExistence type="predicted"/>
<organism evidence="1">
    <name type="scientific">marine sediment metagenome</name>
    <dbReference type="NCBI Taxonomy" id="412755"/>
    <lineage>
        <taxon>unclassified sequences</taxon>
        <taxon>metagenomes</taxon>
        <taxon>ecological metagenomes</taxon>
    </lineage>
</organism>
<name>A0A0F9HBT1_9ZZZZ</name>
<evidence type="ECO:0000313" key="1">
    <source>
        <dbReference type="EMBL" id="KKL72537.1"/>
    </source>
</evidence>
<comment type="caution">
    <text evidence="1">The sequence shown here is derived from an EMBL/GenBank/DDBJ whole genome shotgun (WGS) entry which is preliminary data.</text>
</comment>
<dbReference type="AlphaFoldDB" id="A0A0F9HBT1"/>
<accession>A0A0F9HBT1</accession>
<dbReference type="EMBL" id="LAZR01025243">
    <property type="protein sequence ID" value="KKL72537.1"/>
    <property type="molecule type" value="Genomic_DNA"/>
</dbReference>
<gene>
    <name evidence="1" type="ORF">LCGC14_2083930</name>
</gene>
<protein>
    <submittedName>
        <fullName evidence="1">Uncharacterized protein</fullName>
    </submittedName>
</protein>
<reference evidence="1" key="1">
    <citation type="journal article" date="2015" name="Nature">
        <title>Complex archaea that bridge the gap between prokaryotes and eukaryotes.</title>
        <authorList>
            <person name="Spang A."/>
            <person name="Saw J.H."/>
            <person name="Jorgensen S.L."/>
            <person name="Zaremba-Niedzwiedzka K."/>
            <person name="Martijn J."/>
            <person name="Lind A.E."/>
            <person name="van Eijk R."/>
            <person name="Schleper C."/>
            <person name="Guy L."/>
            <person name="Ettema T.J."/>
        </authorList>
    </citation>
    <scope>NUCLEOTIDE SEQUENCE</scope>
</reference>
<sequence length="87" mass="10073">MEECYDKILAISNNGESSQYRIIVKLMSNLKNGSNVLNVRNCLIILINLCFEIEYSDYMDNIGKSIDELSDTERSQVWELLMAEFNN</sequence>